<dbReference type="GO" id="GO:0003676">
    <property type="term" value="F:nucleic acid binding"/>
    <property type="evidence" value="ECO:0007669"/>
    <property type="project" value="InterPro"/>
</dbReference>
<dbReference type="SMART" id="SM00507">
    <property type="entry name" value="HNHc"/>
    <property type="match status" value="1"/>
</dbReference>
<gene>
    <name evidence="2" type="ORF">THIOM_003604</name>
</gene>
<dbReference type="EMBL" id="LUTY01002194">
    <property type="protein sequence ID" value="OAD20674.1"/>
    <property type="molecule type" value="Genomic_DNA"/>
</dbReference>
<dbReference type="GO" id="GO:0004519">
    <property type="term" value="F:endonuclease activity"/>
    <property type="evidence" value="ECO:0007669"/>
    <property type="project" value="InterPro"/>
</dbReference>
<organism evidence="2 3">
    <name type="scientific">Candidatus Thiomargarita nelsonii</name>
    <dbReference type="NCBI Taxonomy" id="1003181"/>
    <lineage>
        <taxon>Bacteria</taxon>
        <taxon>Pseudomonadati</taxon>
        <taxon>Pseudomonadota</taxon>
        <taxon>Gammaproteobacteria</taxon>
        <taxon>Thiotrichales</taxon>
        <taxon>Thiotrichaceae</taxon>
        <taxon>Thiomargarita</taxon>
    </lineage>
</organism>
<dbReference type="Pfam" id="PF01844">
    <property type="entry name" value="HNH"/>
    <property type="match status" value="1"/>
</dbReference>
<dbReference type="Gene3D" id="1.10.30.50">
    <property type="match status" value="1"/>
</dbReference>
<protein>
    <submittedName>
        <fullName evidence="2">Bacteriophage lambda NinG</fullName>
    </submittedName>
</protein>
<reference evidence="2 3" key="1">
    <citation type="submission" date="2016-05" db="EMBL/GenBank/DDBJ databases">
        <title>Single-cell genome of chain-forming Candidatus Thiomargarita nelsonii and comparison to other large sulfur-oxidizing bacteria.</title>
        <authorList>
            <person name="Winkel M."/>
            <person name="Salman V."/>
            <person name="Woyke T."/>
            <person name="Schulz-Vogt H."/>
            <person name="Richter M."/>
            <person name="Flood B."/>
            <person name="Bailey J."/>
            <person name="Amann R."/>
            <person name="Mussmann M."/>
        </authorList>
    </citation>
    <scope>NUCLEOTIDE SEQUENCE [LARGE SCALE GENOMIC DNA]</scope>
    <source>
        <strain evidence="2 3">THI036</strain>
    </source>
</reference>
<dbReference type="CDD" id="cd00085">
    <property type="entry name" value="HNHc"/>
    <property type="match status" value="1"/>
</dbReference>
<proteinExistence type="predicted"/>
<feature type="domain" description="HNH nuclease" evidence="1">
    <location>
        <begin position="54"/>
        <end position="109"/>
    </location>
</feature>
<dbReference type="GO" id="GO:0008270">
    <property type="term" value="F:zinc ion binding"/>
    <property type="evidence" value="ECO:0007669"/>
    <property type="project" value="InterPro"/>
</dbReference>
<dbReference type="Proteomes" id="UP000076962">
    <property type="component" value="Unassembled WGS sequence"/>
</dbReference>
<name>A0A0A6NZE2_9GAMM</name>
<accession>A0A0A6NZE2</accession>
<dbReference type="InterPro" id="IPR003615">
    <property type="entry name" value="HNH_nuc"/>
</dbReference>
<evidence type="ECO:0000259" key="1">
    <source>
        <dbReference type="SMART" id="SM00507"/>
    </source>
</evidence>
<dbReference type="AlphaFoldDB" id="A0A0A6NZE2"/>
<keyword evidence="3" id="KW-1185">Reference proteome</keyword>
<evidence type="ECO:0000313" key="2">
    <source>
        <dbReference type="EMBL" id="OAD20674.1"/>
    </source>
</evidence>
<dbReference type="InterPro" id="IPR002711">
    <property type="entry name" value="HNH"/>
</dbReference>
<evidence type="ECO:0000313" key="3">
    <source>
        <dbReference type="Proteomes" id="UP000076962"/>
    </source>
</evidence>
<comment type="caution">
    <text evidence="2">The sequence shown here is derived from an EMBL/GenBank/DDBJ whole genome shotgun (WGS) entry which is preliminary data.</text>
</comment>
<sequence>MNKIHRLPPPDCFDNQIQVSKNKKITFYEELWDNNGKIKPRWNTTCKEGGNVSKIRQTLLEMSNETCVYCGIKIDNTDMDVDHYLPSSQFPYLAYCWDNLLPSCKRCNQNSKLDSFPQSLFGKKIVENILSDKFEHDFIYDKAHILGSIAKDDRLIEPTFDNPEEHLEFNPEFYFYESQTKIGELTIRKFFSNHKEVAEEWEKLSKFIKEIIVKNQDEQAALDLVNFYITLHGKEYVCLKFYQYWLKEKEEGRIDRV</sequence>